<keyword evidence="1" id="KW-1185">Reference proteome</keyword>
<dbReference type="AlphaFoldDB" id="A0A1I7U7W5"/>
<name>A0A1I7U7W5_9PELO</name>
<accession>A0A1I7U7W5</accession>
<dbReference type="WBParaSite" id="Csp11.Scaffold629.g15751.t1">
    <property type="protein sequence ID" value="Csp11.Scaffold629.g15751.t1"/>
    <property type="gene ID" value="Csp11.Scaffold629.g15751"/>
</dbReference>
<organism evidence="1 2">
    <name type="scientific">Caenorhabditis tropicalis</name>
    <dbReference type="NCBI Taxonomy" id="1561998"/>
    <lineage>
        <taxon>Eukaryota</taxon>
        <taxon>Metazoa</taxon>
        <taxon>Ecdysozoa</taxon>
        <taxon>Nematoda</taxon>
        <taxon>Chromadorea</taxon>
        <taxon>Rhabditida</taxon>
        <taxon>Rhabditina</taxon>
        <taxon>Rhabditomorpha</taxon>
        <taxon>Rhabditoidea</taxon>
        <taxon>Rhabditidae</taxon>
        <taxon>Peloderinae</taxon>
        <taxon>Caenorhabditis</taxon>
    </lineage>
</organism>
<evidence type="ECO:0000313" key="2">
    <source>
        <dbReference type="WBParaSite" id="Csp11.Scaffold629.g15751.t1"/>
    </source>
</evidence>
<dbReference type="Proteomes" id="UP000095282">
    <property type="component" value="Unplaced"/>
</dbReference>
<proteinExistence type="predicted"/>
<reference evidence="2" key="1">
    <citation type="submission" date="2016-11" db="UniProtKB">
        <authorList>
            <consortium name="WormBaseParasite"/>
        </authorList>
    </citation>
    <scope>IDENTIFICATION</scope>
</reference>
<sequence>MNDRRWRKGRSYDEMVMTLTKENGQKISRFLFIPGLGRKKLNEMRRRGGGKQSTGYKHSVIPNDLVQFFTPKSHHLSSI</sequence>
<evidence type="ECO:0000313" key="1">
    <source>
        <dbReference type="Proteomes" id="UP000095282"/>
    </source>
</evidence>
<protein>
    <submittedName>
        <fullName evidence="2">Transposase</fullName>
    </submittedName>
</protein>